<dbReference type="HAMAP" id="MF_00176">
    <property type="entry name" value="Ser_tRNA_synth_type1"/>
    <property type="match status" value="1"/>
</dbReference>
<dbReference type="GO" id="GO:0005524">
    <property type="term" value="F:ATP binding"/>
    <property type="evidence" value="ECO:0007669"/>
    <property type="project" value="UniProtKB-UniRule"/>
</dbReference>
<feature type="binding site" evidence="6">
    <location>
        <begin position="229"/>
        <end position="231"/>
    </location>
    <ligand>
        <name>L-serine</name>
        <dbReference type="ChEBI" id="CHEBI:33384"/>
    </ligand>
</feature>
<dbReference type="Pfam" id="PF02403">
    <property type="entry name" value="Seryl_tRNA_N"/>
    <property type="match status" value="1"/>
</dbReference>
<comment type="similarity">
    <text evidence="6">Belongs to the class-II aminoacyl-tRNA synthetase family. Type-1 seryl-tRNA synthetase subfamily.</text>
</comment>
<dbReference type="Proteomes" id="UP000178419">
    <property type="component" value="Unassembled WGS sequence"/>
</dbReference>
<dbReference type="SUPFAM" id="SSF46589">
    <property type="entry name" value="tRNA-binding arm"/>
    <property type="match status" value="1"/>
</dbReference>
<keyword evidence="6" id="KW-0963">Cytoplasm</keyword>
<dbReference type="InterPro" id="IPR042103">
    <property type="entry name" value="SerRS_1_N_sf"/>
</dbReference>
<evidence type="ECO:0000259" key="9">
    <source>
        <dbReference type="PROSITE" id="PS50862"/>
    </source>
</evidence>
<evidence type="ECO:0000256" key="7">
    <source>
        <dbReference type="PIRSR" id="PIRSR001529-1"/>
    </source>
</evidence>
<comment type="caution">
    <text evidence="10">The sequence shown here is derived from an EMBL/GenBank/DDBJ whole genome shotgun (WGS) entry which is preliminary data.</text>
</comment>
<protein>
    <recommendedName>
        <fullName evidence="6">Serine--tRNA ligase</fullName>
        <ecNumber evidence="6">6.1.1.11</ecNumber>
    </recommendedName>
    <alternativeName>
        <fullName evidence="6">Seryl-tRNA synthetase</fullName>
        <shortName evidence="6">SerRS</shortName>
    </alternativeName>
    <alternativeName>
        <fullName evidence="6">Seryl-tRNA(Ser/Sec) synthetase</fullName>
    </alternativeName>
</protein>
<evidence type="ECO:0000256" key="4">
    <source>
        <dbReference type="ARBA" id="ARBA00022917"/>
    </source>
</evidence>
<feature type="binding site" evidence="6">
    <location>
        <position position="382"/>
    </location>
    <ligand>
        <name>L-serine</name>
        <dbReference type="ChEBI" id="CHEBI:33384"/>
    </ligand>
</feature>
<comment type="domain">
    <text evidence="6">Consists of two distinct domains, a catalytic core and a N-terminal extension that is involved in tRNA binding.</text>
</comment>
<evidence type="ECO:0000256" key="3">
    <source>
        <dbReference type="ARBA" id="ARBA00022840"/>
    </source>
</evidence>
<dbReference type="InterPro" id="IPR045864">
    <property type="entry name" value="aa-tRNA-synth_II/BPL/LPL"/>
</dbReference>
<accession>A0A1F7XZ60</accession>
<dbReference type="GO" id="GO:0006434">
    <property type="term" value="P:seryl-tRNA aminoacylation"/>
    <property type="evidence" value="ECO:0007669"/>
    <property type="project" value="UniProtKB-UniRule"/>
</dbReference>
<feature type="binding site" evidence="6 8">
    <location>
        <begin position="260"/>
        <end position="262"/>
    </location>
    <ligand>
        <name>ATP</name>
        <dbReference type="ChEBI" id="CHEBI:30616"/>
    </ligand>
</feature>
<sequence>MIDIQLLRDDPEKVKKGAVDKHFDPVLVDKALELDEKRRSLLQDVEKLRALRNKYAKSKDIAQGKQVKQKLQKSEPELEKAEKEFNEVFMQVPNLPLAQVPVGKDEKENVEVKRWGEPRKFSTKGGPASGWDFEPKDHLELGKTLGILDFETGAKVSGSQFYFLYGDGALLELALVSYAMELLSKEGFLPVITPDLAKSRYYLGTGYMPKGDEAQTYTIEGEDLGLIATAEVTLAGKHADEVIPEDKLPLKYVGYSHCFRKEAGAYGKYSKGMYRVHQFTKAEMFIYCKPEESEQMHEHILAMEEKIYQELGLPYRVLEMCTGDLGAMAARKFDVEAWMPTRGEYGEVTSTSNCTDYQARNLNIRLRRRDGKNEFLHMLNGTAIATSRTPLAILENYQEADGSVVIPEVLRKWMGKEKIVV</sequence>
<dbReference type="InterPro" id="IPR002317">
    <property type="entry name" value="Ser-tRNA-ligase_type_1"/>
</dbReference>
<dbReference type="EMBL" id="MGGE01000047">
    <property type="protein sequence ID" value="OGM20250.1"/>
    <property type="molecule type" value="Genomic_DNA"/>
</dbReference>
<dbReference type="CDD" id="cd00770">
    <property type="entry name" value="SerRS_core"/>
    <property type="match status" value="1"/>
</dbReference>
<evidence type="ECO:0000313" key="10">
    <source>
        <dbReference type="EMBL" id="OGM20250.1"/>
    </source>
</evidence>
<feature type="binding site" evidence="7">
    <location>
        <position position="229"/>
    </location>
    <ligand>
        <name>L-serine</name>
        <dbReference type="ChEBI" id="CHEBI:33384"/>
    </ligand>
</feature>
<dbReference type="InterPro" id="IPR002314">
    <property type="entry name" value="aa-tRNA-synt_IIb"/>
</dbReference>
<dbReference type="PRINTS" id="PR00981">
    <property type="entry name" value="TRNASYNTHSER"/>
</dbReference>
<comment type="function">
    <text evidence="6">Catalyzes the attachment of serine to tRNA(Ser). Is also able to aminoacylate tRNA(Sec) with serine, to form the misacylated tRNA L-seryl-tRNA(Sec), which will be further converted into selenocysteinyl-tRNA(Sec).</text>
</comment>
<comment type="catalytic activity">
    <reaction evidence="6">
        <text>tRNA(Ser) + L-serine + ATP = L-seryl-tRNA(Ser) + AMP + diphosphate + H(+)</text>
        <dbReference type="Rhea" id="RHEA:12292"/>
        <dbReference type="Rhea" id="RHEA-COMP:9669"/>
        <dbReference type="Rhea" id="RHEA-COMP:9703"/>
        <dbReference type="ChEBI" id="CHEBI:15378"/>
        <dbReference type="ChEBI" id="CHEBI:30616"/>
        <dbReference type="ChEBI" id="CHEBI:33019"/>
        <dbReference type="ChEBI" id="CHEBI:33384"/>
        <dbReference type="ChEBI" id="CHEBI:78442"/>
        <dbReference type="ChEBI" id="CHEBI:78533"/>
        <dbReference type="ChEBI" id="CHEBI:456215"/>
        <dbReference type="EC" id="6.1.1.11"/>
    </reaction>
</comment>
<feature type="binding site" evidence="6">
    <location>
        <position position="276"/>
    </location>
    <ligand>
        <name>ATP</name>
        <dbReference type="ChEBI" id="CHEBI:30616"/>
    </ligand>
</feature>
<evidence type="ECO:0000256" key="2">
    <source>
        <dbReference type="ARBA" id="ARBA00022741"/>
    </source>
</evidence>
<feature type="domain" description="Aminoacyl-transfer RNA synthetases class-II family profile" evidence="9">
    <location>
        <begin position="137"/>
        <end position="407"/>
    </location>
</feature>
<dbReference type="InterPro" id="IPR006195">
    <property type="entry name" value="aa-tRNA-synth_II"/>
</dbReference>
<dbReference type="PROSITE" id="PS50862">
    <property type="entry name" value="AA_TRNA_LIGASE_II"/>
    <property type="match status" value="1"/>
</dbReference>
<feature type="binding site" evidence="6 7">
    <location>
        <position position="283"/>
    </location>
    <ligand>
        <name>L-serine</name>
        <dbReference type="ChEBI" id="CHEBI:33384"/>
    </ligand>
</feature>
<keyword evidence="1 6" id="KW-0436">Ligase</keyword>
<reference evidence="10 11" key="1">
    <citation type="journal article" date="2016" name="Nat. Commun.">
        <title>Thousands of microbial genomes shed light on interconnected biogeochemical processes in an aquifer system.</title>
        <authorList>
            <person name="Anantharaman K."/>
            <person name="Brown C.T."/>
            <person name="Hug L.A."/>
            <person name="Sharon I."/>
            <person name="Castelle C.J."/>
            <person name="Probst A.J."/>
            <person name="Thomas B.C."/>
            <person name="Singh A."/>
            <person name="Wilkins M.J."/>
            <person name="Karaoz U."/>
            <person name="Brodie E.L."/>
            <person name="Williams K.H."/>
            <person name="Hubbard S.S."/>
            <person name="Banfield J.F."/>
        </authorList>
    </citation>
    <scope>NUCLEOTIDE SEQUENCE [LARGE SCALE GENOMIC DNA]</scope>
</reference>
<dbReference type="InterPro" id="IPR010978">
    <property type="entry name" value="tRNA-bd_arm"/>
</dbReference>
<proteinExistence type="inferred from homology"/>
<keyword evidence="5 6" id="KW-0030">Aminoacyl-tRNA synthetase</keyword>
<dbReference type="UniPathway" id="UPA00906">
    <property type="reaction ID" value="UER00895"/>
</dbReference>
<feature type="binding site" evidence="8">
    <location>
        <begin position="276"/>
        <end position="279"/>
    </location>
    <ligand>
        <name>ATP</name>
        <dbReference type="ChEBI" id="CHEBI:30616"/>
    </ligand>
</feature>
<evidence type="ECO:0000256" key="6">
    <source>
        <dbReference type="HAMAP-Rule" id="MF_00176"/>
    </source>
</evidence>
<dbReference type="GO" id="GO:0016260">
    <property type="term" value="P:selenocysteine biosynthetic process"/>
    <property type="evidence" value="ECO:0007669"/>
    <property type="project" value="UniProtKB-UniRule"/>
</dbReference>
<keyword evidence="2 6" id="KW-0547">Nucleotide-binding</keyword>
<evidence type="ECO:0000313" key="11">
    <source>
        <dbReference type="Proteomes" id="UP000178419"/>
    </source>
</evidence>
<feature type="binding site" evidence="7">
    <location>
        <position position="380"/>
    </location>
    <ligand>
        <name>L-serine</name>
        <dbReference type="ChEBI" id="CHEBI:33384"/>
    </ligand>
</feature>
<keyword evidence="3 6" id="KW-0067">ATP-binding</keyword>
<dbReference type="AlphaFoldDB" id="A0A1F7XZ60"/>
<evidence type="ECO:0000256" key="8">
    <source>
        <dbReference type="PIRSR" id="PIRSR001529-2"/>
    </source>
</evidence>
<dbReference type="GO" id="GO:0004828">
    <property type="term" value="F:serine-tRNA ligase activity"/>
    <property type="evidence" value="ECO:0007669"/>
    <property type="project" value="UniProtKB-UniRule"/>
</dbReference>
<organism evidence="10 11">
    <name type="scientific">Candidatus Woesebacteria bacterium RIFCSPHIGHO2_01_FULL_38_9</name>
    <dbReference type="NCBI Taxonomy" id="1802492"/>
    <lineage>
        <taxon>Bacteria</taxon>
        <taxon>Candidatus Woeseibacteriota</taxon>
    </lineage>
</organism>
<dbReference type="EC" id="6.1.1.11" evidence="6"/>
<gene>
    <name evidence="6" type="primary">serS</name>
    <name evidence="10" type="ORF">A2714_02980</name>
</gene>
<comment type="pathway">
    <text evidence="6">Aminoacyl-tRNA biosynthesis; selenocysteinyl-tRNA(Sec) biosynthesis; L-seryl-tRNA(Sec) from L-serine and tRNA(Sec): step 1/1.</text>
</comment>
<dbReference type="Gene3D" id="1.10.287.40">
    <property type="entry name" value="Serine-tRNA synthetase, tRNA binding domain"/>
    <property type="match status" value="1"/>
</dbReference>
<comment type="subcellular location">
    <subcellularLocation>
        <location evidence="6">Cytoplasm</location>
    </subcellularLocation>
</comment>
<keyword evidence="4 6" id="KW-0648">Protein biosynthesis</keyword>
<dbReference type="PANTHER" id="PTHR11778">
    <property type="entry name" value="SERYL-TRNA SYNTHETASE"/>
    <property type="match status" value="1"/>
</dbReference>
<dbReference type="InterPro" id="IPR033729">
    <property type="entry name" value="SerRS_core"/>
</dbReference>
<feature type="binding site" evidence="7">
    <location>
        <position position="260"/>
    </location>
    <ligand>
        <name>L-serine</name>
        <dbReference type="ChEBI" id="CHEBI:33384"/>
    </ligand>
</feature>
<evidence type="ECO:0000256" key="5">
    <source>
        <dbReference type="ARBA" id="ARBA00023146"/>
    </source>
</evidence>
<feature type="binding site" evidence="6 8">
    <location>
        <begin position="347"/>
        <end position="350"/>
    </location>
    <ligand>
        <name>ATP</name>
        <dbReference type="ChEBI" id="CHEBI:30616"/>
    </ligand>
</feature>
<dbReference type="InterPro" id="IPR015866">
    <property type="entry name" value="Ser-tRNA-synth_1_N"/>
</dbReference>
<evidence type="ECO:0000256" key="1">
    <source>
        <dbReference type="ARBA" id="ARBA00022598"/>
    </source>
</evidence>
<dbReference type="PIRSF" id="PIRSF001529">
    <property type="entry name" value="Ser-tRNA-synth_IIa"/>
    <property type="match status" value="1"/>
</dbReference>
<dbReference type="SUPFAM" id="SSF55681">
    <property type="entry name" value="Class II aaRS and biotin synthetases"/>
    <property type="match status" value="1"/>
</dbReference>
<dbReference type="Gene3D" id="3.30.930.10">
    <property type="entry name" value="Bira Bifunctional Protein, Domain 2"/>
    <property type="match status" value="1"/>
</dbReference>
<dbReference type="Pfam" id="PF00587">
    <property type="entry name" value="tRNA-synt_2b"/>
    <property type="match status" value="1"/>
</dbReference>
<comment type="catalytic activity">
    <reaction evidence="6">
        <text>tRNA(Sec) + L-serine + ATP = L-seryl-tRNA(Sec) + AMP + diphosphate + H(+)</text>
        <dbReference type="Rhea" id="RHEA:42580"/>
        <dbReference type="Rhea" id="RHEA-COMP:9742"/>
        <dbReference type="Rhea" id="RHEA-COMP:10128"/>
        <dbReference type="ChEBI" id="CHEBI:15378"/>
        <dbReference type="ChEBI" id="CHEBI:30616"/>
        <dbReference type="ChEBI" id="CHEBI:33019"/>
        <dbReference type="ChEBI" id="CHEBI:33384"/>
        <dbReference type="ChEBI" id="CHEBI:78442"/>
        <dbReference type="ChEBI" id="CHEBI:78533"/>
        <dbReference type="ChEBI" id="CHEBI:456215"/>
        <dbReference type="EC" id="6.1.1.11"/>
    </reaction>
</comment>
<name>A0A1F7XZ60_9BACT</name>
<dbReference type="NCBIfam" id="TIGR00414">
    <property type="entry name" value="serS"/>
    <property type="match status" value="1"/>
</dbReference>
<dbReference type="GO" id="GO:0005737">
    <property type="term" value="C:cytoplasm"/>
    <property type="evidence" value="ECO:0007669"/>
    <property type="project" value="UniProtKB-SubCell"/>
</dbReference>
<feature type="site" description="Important for serine binding" evidence="7">
    <location>
        <position position="382"/>
    </location>
</feature>
<comment type="subunit">
    <text evidence="6">Homodimer. The tRNA molecule binds across the dimer.</text>
</comment>